<sequence length="106" mass="11563">MPEQRTTIQIFKSTHRLLARIIAMPDNGRKVPMQVDILVRAEAARLGLILHNSETGSSIGPCPDDSILADDVGRDDRPLTGICLLVPCPECNENLPCTNPECHYGG</sequence>
<evidence type="ECO:0000313" key="1">
    <source>
        <dbReference type="EMBL" id="KKM92476.1"/>
    </source>
</evidence>
<reference evidence="1" key="1">
    <citation type="journal article" date="2015" name="Nature">
        <title>Complex archaea that bridge the gap between prokaryotes and eukaryotes.</title>
        <authorList>
            <person name="Spang A."/>
            <person name="Saw J.H."/>
            <person name="Jorgensen S.L."/>
            <person name="Zaremba-Niedzwiedzka K."/>
            <person name="Martijn J."/>
            <person name="Lind A.E."/>
            <person name="van Eijk R."/>
            <person name="Schleper C."/>
            <person name="Guy L."/>
            <person name="Ettema T.J."/>
        </authorList>
    </citation>
    <scope>NUCLEOTIDE SEQUENCE</scope>
</reference>
<protein>
    <submittedName>
        <fullName evidence="1">Uncharacterized protein</fullName>
    </submittedName>
</protein>
<comment type="caution">
    <text evidence="1">The sequence shown here is derived from an EMBL/GenBank/DDBJ whole genome shotgun (WGS) entry which is preliminary data.</text>
</comment>
<dbReference type="EMBL" id="LAZR01006387">
    <property type="protein sequence ID" value="KKM92476.1"/>
    <property type="molecule type" value="Genomic_DNA"/>
</dbReference>
<organism evidence="1">
    <name type="scientific">marine sediment metagenome</name>
    <dbReference type="NCBI Taxonomy" id="412755"/>
    <lineage>
        <taxon>unclassified sequences</taxon>
        <taxon>metagenomes</taxon>
        <taxon>ecological metagenomes</taxon>
    </lineage>
</organism>
<dbReference type="AlphaFoldDB" id="A0A0F9LZD9"/>
<proteinExistence type="predicted"/>
<name>A0A0F9LZD9_9ZZZZ</name>
<gene>
    <name evidence="1" type="ORF">LCGC14_1218060</name>
</gene>
<accession>A0A0F9LZD9</accession>